<dbReference type="Gene3D" id="2.60.40.4100">
    <property type="entry name" value="Zona pellucida, ZP-C domain"/>
    <property type="match status" value="1"/>
</dbReference>
<dbReference type="Gene3D" id="2.60.40.3210">
    <property type="entry name" value="Zona pellucida, ZP-N domain"/>
    <property type="match status" value="1"/>
</dbReference>
<dbReference type="AlphaFoldDB" id="V9KR80"/>
<feature type="transmembrane region" description="Helical" evidence="2">
    <location>
        <begin position="538"/>
        <end position="565"/>
    </location>
</feature>
<sequence>PSEGYVNISVGTFLPDVEINWVTLGQRNWTVDNLRLLGYNLTRTLNPNGTVSFRLETPFDAPYIQQKYLRGQIRRYFLAIDYIVSVPENQTLVIPITVTVHVSDVVLPTPRGSCDDRSLHLRLTHGTLDRYWLLYFGGRRFDPQWAGRHGYIFHDDGVHFFLSIPLSAPGLVYEEVSLEGLRVRLDVSLMDNETLEVYSSFRVWCTFPTRDLLVCFPNGTVTVTAFGSDSEPHVNPNKFTLRDRGCGPKAVTGDRALFQFHVDSCGTSRTFLKHYIVFENTIYYRREKLSVGSRTITRDTDYRMTVLCRYLLNDTVGVRVEGEPQVPAPGERWSLRTQAKDRSVITGKGRRRQVLNLNARLARDVSYTDFYGVKDYPVVVRLTSPIYLEIEHLQHDDPNSELYLDLCWATDSLDSKPQWDLIVDGIAQSTESYKIVLHAVSERVRNTLALKRFEVQNFSTNDSVPLLGRIHLHCKVTVGVRKRRAVSDECTRQREAIREGQDRNAPHLRGFVSSGPVHILSQAQWEERQREGRFGSRWRLSGVVAMAVGAAVISTAVLTAVLYALQVRRY</sequence>
<dbReference type="InterPro" id="IPR058876">
    <property type="entry name" value="Ig-like_ZP"/>
</dbReference>
<dbReference type="EMBL" id="JW868129">
    <property type="protein sequence ID" value="AFP00647.1"/>
    <property type="molecule type" value="mRNA"/>
</dbReference>
<dbReference type="InterPro" id="IPR001507">
    <property type="entry name" value="ZP_dom"/>
</dbReference>
<dbReference type="PANTHER" id="PTHR47130:SF6">
    <property type="entry name" value="EGG ENVELOPE GLYCOPROTEIN-LIKE PRECURSOR"/>
    <property type="match status" value="1"/>
</dbReference>
<protein>
    <submittedName>
        <fullName evidence="4">Egg envelope component ZPAX</fullName>
    </submittedName>
</protein>
<accession>V9KR80</accession>
<dbReference type="PROSITE" id="PS51034">
    <property type="entry name" value="ZP_2"/>
    <property type="match status" value="1"/>
</dbReference>
<dbReference type="Pfam" id="PF23344">
    <property type="entry name" value="ZP-N"/>
    <property type="match status" value="1"/>
</dbReference>
<reference evidence="4" key="1">
    <citation type="journal article" date="2014" name="Nature">
        <title>Elephant shark genome provides unique insights into gnathostome evolution.</title>
        <authorList>
            <consortium name="International Elephant Shark Genome Sequencing Consortium"/>
            <person name="Venkatesh B."/>
            <person name="Lee A.P."/>
            <person name="Ravi V."/>
            <person name="Maurya A.K."/>
            <person name="Lian M.M."/>
            <person name="Swann J.B."/>
            <person name="Ohta Y."/>
            <person name="Flajnik M.F."/>
            <person name="Sutoh Y."/>
            <person name="Kasahara M."/>
            <person name="Hoon S."/>
            <person name="Gangu V."/>
            <person name="Roy S.W."/>
            <person name="Irimia M."/>
            <person name="Korzh V."/>
            <person name="Kondrychyn I."/>
            <person name="Lim Z.W."/>
            <person name="Tay B.H."/>
            <person name="Tohari S."/>
            <person name="Kong K.W."/>
            <person name="Ho S."/>
            <person name="Lorente-Galdos B."/>
            <person name="Quilez J."/>
            <person name="Marques-Bonet T."/>
            <person name="Raney B.J."/>
            <person name="Ingham P.W."/>
            <person name="Tay A."/>
            <person name="Hillier L.W."/>
            <person name="Minx P."/>
            <person name="Boehm T."/>
            <person name="Wilson R.K."/>
            <person name="Brenner S."/>
            <person name="Warren W.C."/>
        </authorList>
    </citation>
    <scope>NUCLEOTIDE SEQUENCE</scope>
    <source>
        <tissue evidence="4">Ovary</tissue>
    </source>
</reference>
<dbReference type="InterPro" id="IPR055356">
    <property type="entry name" value="ZP-N"/>
</dbReference>
<keyword evidence="2" id="KW-0812">Transmembrane</keyword>
<keyword evidence="2" id="KW-0472">Membrane</keyword>
<keyword evidence="2" id="KW-1133">Transmembrane helix</keyword>
<evidence type="ECO:0000259" key="3">
    <source>
        <dbReference type="PROSITE" id="PS51034"/>
    </source>
</evidence>
<dbReference type="InterPro" id="IPR042235">
    <property type="entry name" value="ZP-C_dom"/>
</dbReference>
<dbReference type="InterPro" id="IPR055355">
    <property type="entry name" value="ZP-C"/>
</dbReference>
<dbReference type="Pfam" id="PF00100">
    <property type="entry name" value="Zona_pellucida"/>
    <property type="match status" value="1"/>
</dbReference>
<proteinExistence type="evidence at transcript level"/>
<dbReference type="SMART" id="SM00241">
    <property type="entry name" value="ZP"/>
    <property type="match status" value="1"/>
</dbReference>
<feature type="non-terminal residue" evidence="4">
    <location>
        <position position="1"/>
    </location>
</feature>
<evidence type="ECO:0000256" key="2">
    <source>
        <dbReference type="SAM" id="Phobius"/>
    </source>
</evidence>
<evidence type="ECO:0000256" key="1">
    <source>
        <dbReference type="ARBA" id="ARBA00023157"/>
    </source>
</evidence>
<keyword evidence="1" id="KW-1015">Disulfide bond</keyword>
<feature type="domain" description="ZP" evidence="3">
    <location>
        <begin position="214"/>
        <end position="497"/>
    </location>
</feature>
<organism evidence="4">
    <name type="scientific">Callorhinchus milii</name>
    <name type="common">Ghost shark</name>
    <dbReference type="NCBI Taxonomy" id="7868"/>
    <lineage>
        <taxon>Eukaryota</taxon>
        <taxon>Metazoa</taxon>
        <taxon>Chordata</taxon>
        <taxon>Craniata</taxon>
        <taxon>Vertebrata</taxon>
        <taxon>Chondrichthyes</taxon>
        <taxon>Holocephali</taxon>
        <taxon>Chimaeriformes</taxon>
        <taxon>Callorhinchidae</taxon>
        <taxon>Callorhinchus</taxon>
    </lineage>
</organism>
<dbReference type="Pfam" id="PF26562">
    <property type="entry name" value="Ig-like"/>
    <property type="match status" value="1"/>
</dbReference>
<evidence type="ECO:0000313" key="4">
    <source>
        <dbReference type="EMBL" id="AFP00647.1"/>
    </source>
</evidence>
<name>V9KR80_CALMI</name>
<dbReference type="PANTHER" id="PTHR47130">
    <property type="entry name" value="SI:DKEY-19B23.11-RELATED"/>
    <property type="match status" value="1"/>
</dbReference>